<dbReference type="Pfam" id="PF06574">
    <property type="entry name" value="FAD_syn"/>
    <property type="match status" value="1"/>
</dbReference>
<comment type="pathway">
    <text evidence="2 15">Cofactor biosynthesis; FAD biosynthesis; FAD from FMN: step 1/1.</text>
</comment>
<evidence type="ECO:0000256" key="10">
    <source>
        <dbReference type="ARBA" id="ARBA00022827"/>
    </source>
</evidence>
<dbReference type="Pfam" id="PF01687">
    <property type="entry name" value="Flavokinase"/>
    <property type="match status" value="1"/>
</dbReference>
<evidence type="ECO:0000313" key="17">
    <source>
        <dbReference type="EMBL" id="PXX21596.1"/>
    </source>
</evidence>
<keyword evidence="7 15" id="KW-0548">Nucleotidyltransferase</keyword>
<gene>
    <name evidence="17" type="ORF">EJ73_01581</name>
</gene>
<keyword evidence="5 15" id="KW-0288">FMN</keyword>
<evidence type="ECO:0000259" key="16">
    <source>
        <dbReference type="SMART" id="SM00904"/>
    </source>
</evidence>
<protein>
    <recommendedName>
        <fullName evidence="15">Riboflavin biosynthesis protein</fullName>
    </recommendedName>
    <domain>
        <recommendedName>
            <fullName evidence="15">Riboflavin kinase</fullName>
            <ecNumber evidence="15">2.7.1.26</ecNumber>
        </recommendedName>
        <alternativeName>
            <fullName evidence="15">Flavokinase</fullName>
        </alternativeName>
    </domain>
    <domain>
        <recommendedName>
            <fullName evidence="15">FMN adenylyltransferase</fullName>
            <ecNumber evidence="15">2.7.7.2</ecNumber>
        </recommendedName>
        <alternativeName>
            <fullName evidence="15">FAD pyrophosphorylase</fullName>
        </alternativeName>
        <alternativeName>
            <fullName evidence="15">FAD synthase</fullName>
        </alternativeName>
    </domain>
</protein>
<evidence type="ECO:0000256" key="13">
    <source>
        <dbReference type="ARBA" id="ARBA00047880"/>
    </source>
</evidence>
<keyword evidence="8 15" id="KW-0547">Nucleotide-binding</keyword>
<comment type="function">
    <text evidence="1">Catalyzes the phosphorylation of riboflavin to FMN followed by the adenylation of FMN to FAD.</text>
</comment>
<dbReference type="GO" id="GO:0009398">
    <property type="term" value="P:FMN biosynthetic process"/>
    <property type="evidence" value="ECO:0007669"/>
    <property type="project" value="UniProtKB-UniRule"/>
</dbReference>
<reference evidence="17 18" key="1">
    <citation type="submission" date="2018-05" db="EMBL/GenBank/DDBJ databases">
        <title>Genomic Encyclopedia of Type Strains, Phase I: the one thousand microbial genomes (KMG-I) project.</title>
        <authorList>
            <person name="Kyrpides N."/>
        </authorList>
    </citation>
    <scope>NUCLEOTIDE SEQUENCE [LARGE SCALE GENOMIC DNA]</scope>
    <source>
        <strain evidence="17 18">DSM 15611</strain>
    </source>
</reference>
<dbReference type="Gene3D" id="3.40.50.620">
    <property type="entry name" value="HUPs"/>
    <property type="match status" value="1"/>
</dbReference>
<accession>A0A318HX21</accession>
<evidence type="ECO:0000256" key="6">
    <source>
        <dbReference type="ARBA" id="ARBA00022679"/>
    </source>
</evidence>
<dbReference type="PIRSF" id="PIRSF004491">
    <property type="entry name" value="FAD_Synth"/>
    <property type="match status" value="1"/>
</dbReference>
<comment type="catalytic activity">
    <reaction evidence="13 15">
        <text>riboflavin + ATP = FMN + ADP + H(+)</text>
        <dbReference type="Rhea" id="RHEA:14357"/>
        <dbReference type="ChEBI" id="CHEBI:15378"/>
        <dbReference type="ChEBI" id="CHEBI:30616"/>
        <dbReference type="ChEBI" id="CHEBI:57986"/>
        <dbReference type="ChEBI" id="CHEBI:58210"/>
        <dbReference type="ChEBI" id="CHEBI:456216"/>
        <dbReference type="EC" id="2.7.1.26"/>
    </reaction>
</comment>
<dbReference type="UniPathway" id="UPA00276">
    <property type="reaction ID" value="UER00406"/>
</dbReference>
<dbReference type="Proteomes" id="UP000248314">
    <property type="component" value="Unassembled WGS sequence"/>
</dbReference>
<dbReference type="NCBIfam" id="TIGR00083">
    <property type="entry name" value="ribF"/>
    <property type="match status" value="1"/>
</dbReference>
<evidence type="ECO:0000313" key="18">
    <source>
        <dbReference type="Proteomes" id="UP000248314"/>
    </source>
</evidence>
<dbReference type="STRING" id="1122991.GCA_000613445_02018"/>
<keyword evidence="18" id="KW-1185">Reference proteome</keyword>
<dbReference type="GO" id="GO:0009231">
    <property type="term" value="P:riboflavin biosynthetic process"/>
    <property type="evidence" value="ECO:0007669"/>
    <property type="project" value="InterPro"/>
</dbReference>
<sequence>MHNPNTPPCVATIGFFDGVHRGHRYLIDYVRQLAKANGMPSMVVTFGTHPRQVVQQGFTPQLLSTPEEKLKLLRQTGTCHTMVLNFDENMAALTAREFMQRILKERLNVAQLVIGYDNKFGHNREEGFEDYQRYGKQMGINVTEAPQFAPDGEHISSSAIRSHLQEGRITQANALLGYDYSIAGQVVPGFQEGRKMGFPTANLLVDNAQKLLPQNGVYATLVELDGFEQPLKGMTNIGNRPTFNGKGITIETNILDFSADIYGQNMRVSFVERIRPEVRFNSIDELKTKMKADEQSARSMLAHVAKR</sequence>
<comment type="similarity">
    <text evidence="15">Belongs to the ribF family.</text>
</comment>
<evidence type="ECO:0000256" key="7">
    <source>
        <dbReference type="ARBA" id="ARBA00022695"/>
    </source>
</evidence>
<evidence type="ECO:0000256" key="5">
    <source>
        <dbReference type="ARBA" id="ARBA00022643"/>
    </source>
</evidence>
<dbReference type="GO" id="GO:0008531">
    <property type="term" value="F:riboflavin kinase activity"/>
    <property type="evidence" value="ECO:0007669"/>
    <property type="project" value="UniProtKB-UniRule"/>
</dbReference>
<feature type="domain" description="Riboflavin kinase" evidence="16">
    <location>
        <begin position="175"/>
        <end position="302"/>
    </location>
</feature>
<dbReference type="InterPro" id="IPR015865">
    <property type="entry name" value="Riboflavin_kinase_bac/euk"/>
</dbReference>
<evidence type="ECO:0000256" key="8">
    <source>
        <dbReference type="ARBA" id="ARBA00022741"/>
    </source>
</evidence>
<dbReference type="SMART" id="SM00904">
    <property type="entry name" value="Flavokinase"/>
    <property type="match status" value="1"/>
</dbReference>
<evidence type="ECO:0000256" key="14">
    <source>
        <dbReference type="ARBA" id="ARBA00049494"/>
    </source>
</evidence>
<dbReference type="GO" id="GO:0003919">
    <property type="term" value="F:FMN adenylyltransferase activity"/>
    <property type="evidence" value="ECO:0007669"/>
    <property type="project" value="UniProtKB-UniRule"/>
</dbReference>
<evidence type="ECO:0000256" key="11">
    <source>
        <dbReference type="ARBA" id="ARBA00022840"/>
    </source>
</evidence>
<evidence type="ECO:0000256" key="12">
    <source>
        <dbReference type="ARBA" id="ARBA00023268"/>
    </source>
</evidence>
<dbReference type="Gene3D" id="2.40.30.30">
    <property type="entry name" value="Riboflavin kinase-like"/>
    <property type="match status" value="1"/>
</dbReference>
<comment type="catalytic activity">
    <reaction evidence="14 15">
        <text>FMN + ATP + H(+) = FAD + diphosphate</text>
        <dbReference type="Rhea" id="RHEA:17237"/>
        <dbReference type="ChEBI" id="CHEBI:15378"/>
        <dbReference type="ChEBI" id="CHEBI:30616"/>
        <dbReference type="ChEBI" id="CHEBI:33019"/>
        <dbReference type="ChEBI" id="CHEBI:57692"/>
        <dbReference type="ChEBI" id="CHEBI:58210"/>
        <dbReference type="EC" id="2.7.7.2"/>
    </reaction>
</comment>
<comment type="caution">
    <text evidence="17">The sequence shown here is derived from an EMBL/GenBank/DDBJ whole genome shotgun (WGS) entry which is preliminary data.</text>
</comment>
<dbReference type="InterPro" id="IPR002606">
    <property type="entry name" value="Riboflavin_kinase_bac"/>
</dbReference>
<dbReference type="FunFam" id="3.40.50.620:FF:000021">
    <property type="entry name" value="Riboflavin biosynthesis protein"/>
    <property type="match status" value="1"/>
</dbReference>
<dbReference type="InterPro" id="IPR015864">
    <property type="entry name" value="FAD_synthase"/>
</dbReference>
<dbReference type="EMBL" id="QJJX01000017">
    <property type="protein sequence ID" value="PXX21596.1"/>
    <property type="molecule type" value="Genomic_DNA"/>
</dbReference>
<name>A0A318HX21_9BACT</name>
<dbReference type="GO" id="GO:0005524">
    <property type="term" value="F:ATP binding"/>
    <property type="evidence" value="ECO:0007669"/>
    <property type="project" value="UniProtKB-UniRule"/>
</dbReference>
<evidence type="ECO:0000256" key="9">
    <source>
        <dbReference type="ARBA" id="ARBA00022777"/>
    </source>
</evidence>
<keyword evidence="11 15" id="KW-0067">ATP-binding</keyword>
<dbReference type="InterPro" id="IPR014729">
    <property type="entry name" value="Rossmann-like_a/b/a_fold"/>
</dbReference>
<proteinExistence type="inferred from homology"/>
<keyword evidence="9 15" id="KW-0418">Kinase</keyword>
<keyword evidence="10 15" id="KW-0274">FAD</keyword>
<keyword evidence="4 15" id="KW-0285">Flavoprotein</keyword>
<comment type="pathway">
    <text evidence="3 15">Cofactor biosynthesis; FMN biosynthesis; FMN from riboflavin (ATP route): step 1/1.</text>
</comment>
<evidence type="ECO:0000256" key="2">
    <source>
        <dbReference type="ARBA" id="ARBA00004726"/>
    </source>
</evidence>
<evidence type="ECO:0000256" key="15">
    <source>
        <dbReference type="PIRNR" id="PIRNR004491"/>
    </source>
</evidence>
<dbReference type="PANTHER" id="PTHR22749:SF6">
    <property type="entry name" value="RIBOFLAVIN KINASE"/>
    <property type="match status" value="1"/>
</dbReference>
<dbReference type="FunFam" id="2.40.30.30:FF:000003">
    <property type="entry name" value="Riboflavin biosynthesis protein"/>
    <property type="match status" value="1"/>
</dbReference>
<dbReference type="PANTHER" id="PTHR22749">
    <property type="entry name" value="RIBOFLAVIN KINASE/FMN ADENYLYLTRANSFERASE"/>
    <property type="match status" value="1"/>
</dbReference>
<dbReference type="SUPFAM" id="SSF82114">
    <property type="entry name" value="Riboflavin kinase-like"/>
    <property type="match status" value="1"/>
</dbReference>
<organism evidence="17 18">
    <name type="scientific">Hoylesella shahii DSM 15611 = JCM 12083</name>
    <dbReference type="NCBI Taxonomy" id="1122991"/>
    <lineage>
        <taxon>Bacteria</taxon>
        <taxon>Pseudomonadati</taxon>
        <taxon>Bacteroidota</taxon>
        <taxon>Bacteroidia</taxon>
        <taxon>Bacteroidales</taxon>
        <taxon>Prevotellaceae</taxon>
        <taxon>Hoylesella</taxon>
    </lineage>
</organism>
<keyword evidence="6 15" id="KW-0808">Transferase</keyword>
<keyword evidence="12" id="KW-0511">Multifunctional enzyme</keyword>
<dbReference type="InterPro" id="IPR023468">
    <property type="entry name" value="Riboflavin_kinase"/>
</dbReference>
<dbReference type="EC" id="2.7.7.2" evidence="15"/>
<evidence type="ECO:0000256" key="4">
    <source>
        <dbReference type="ARBA" id="ARBA00022630"/>
    </source>
</evidence>
<dbReference type="SUPFAM" id="SSF52374">
    <property type="entry name" value="Nucleotidylyl transferase"/>
    <property type="match status" value="1"/>
</dbReference>
<dbReference type="RefSeq" id="WP_110370260.1">
    <property type="nucleotide sequence ID" value="NZ_QJJX01000017.1"/>
</dbReference>
<dbReference type="EC" id="2.7.1.26" evidence="15"/>
<evidence type="ECO:0000256" key="3">
    <source>
        <dbReference type="ARBA" id="ARBA00005201"/>
    </source>
</evidence>
<dbReference type="InterPro" id="IPR023465">
    <property type="entry name" value="Riboflavin_kinase_dom_sf"/>
</dbReference>
<dbReference type="UniPathway" id="UPA00277">
    <property type="reaction ID" value="UER00407"/>
</dbReference>
<dbReference type="GO" id="GO:0006747">
    <property type="term" value="P:FAD biosynthetic process"/>
    <property type="evidence" value="ECO:0007669"/>
    <property type="project" value="UniProtKB-UniRule"/>
</dbReference>
<dbReference type="AlphaFoldDB" id="A0A318HX21"/>
<dbReference type="NCBIfam" id="NF004162">
    <property type="entry name" value="PRK05627.1-5"/>
    <property type="match status" value="1"/>
</dbReference>
<dbReference type="NCBIfam" id="NF004160">
    <property type="entry name" value="PRK05627.1-3"/>
    <property type="match status" value="1"/>
</dbReference>
<evidence type="ECO:0000256" key="1">
    <source>
        <dbReference type="ARBA" id="ARBA00002121"/>
    </source>
</evidence>
<dbReference type="CDD" id="cd02064">
    <property type="entry name" value="FAD_synthetase_N"/>
    <property type="match status" value="1"/>
</dbReference>